<dbReference type="Proteomes" id="UP001162992">
    <property type="component" value="Chromosome 3"/>
</dbReference>
<evidence type="ECO:0000313" key="1">
    <source>
        <dbReference type="EMBL" id="KAJ7562156.1"/>
    </source>
</evidence>
<proteinExistence type="predicted"/>
<evidence type="ECO:0000313" key="2">
    <source>
        <dbReference type="Proteomes" id="UP001162992"/>
    </source>
</evidence>
<accession>A0ACC2E6L8</accession>
<dbReference type="EMBL" id="CM055094">
    <property type="protein sequence ID" value="KAJ7562156.1"/>
    <property type="molecule type" value="Genomic_DNA"/>
</dbReference>
<reference evidence="2" key="1">
    <citation type="journal article" date="2024" name="Proc. Natl. Acad. Sci. U.S.A.">
        <title>Extraordinary preservation of gene collinearity over three hundred million years revealed in homosporous lycophytes.</title>
        <authorList>
            <person name="Li C."/>
            <person name="Wickell D."/>
            <person name="Kuo L.Y."/>
            <person name="Chen X."/>
            <person name="Nie B."/>
            <person name="Liao X."/>
            <person name="Peng D."/>
            <person name="Ji J."/>
            <person name="Jenkins J."/>
            <person name="Williams M."/>
            <person name="Shu S."/>
            <person name="Plott C."/>
            <person name="Barry K."/>
            <person name="Rajasekar S."/>
            <person name="Grimwood J."/>
            <person name="Han X."/>
            <person name="Sun S."/>
            <person name="Hou Z."/>
            <person name="He W."/>
            <person name="Dai G."/>
            <person name="Sun C."/>
            <person name="Schmutz J."/>
            <person name="Leebens-Mack J.H."/>
            <person name="Li F.W."/>
            <person name="Wang L."/>
        </authorList>
    </citation>
    <scope>NUCLEOTIDE SEQUENCE [LARGE SCALE GENOMIC DNA]</scope>
    <source>
        <strain evidence="2">cv. PW_Plant_1</strain>
    </source>
</reference>
<protein>
    <submittedName>
        <fullName evidence="1">Uncharacterized protein</fullName>
    </submittedName>
</protein>
<sequence length="2063" mass="233692">MFSIAAINDIDSSRSRLEPLAPTKEAQESRLKKTYEEALSHLQNGQFSNAQILFQNIIQDQICSRAQMEAAPGSGSMLQLRFLTFKNLAEAYSRQGNVYYKDALECYLEAVSIDGKDVVLWNRLGTLACTLGLFTVARNAFEKGLQCSPRHWSCMEKLAEVLIHIGDEKACLSVVNRLLKASPFHPRALFIKNTIEGKIKDDKVCSIHPIGLDLLEPHHCSLSFPKKRKLDKAEDTGRGPRKSQCQTINIDIEELSWSSVILSLCQVFRHMVEKDKSQNTSEPLSSVVSAGNNVISNFLTNTRVSFLINGVVSRLVDAQTQNTTSVARKDGNVNKDHAQQASSITCDEAVQSCPPPLALTFGLQDCKLSTRDCLEESQIEKGSSNETNDKAFSSMESVDGKVHAFRLREMVNDEEPQAGERRSTRLERLRTRRYDKIEDSDNALVKCWQIFKQLLEVYSLSGEEGTDRLQERSLEPLVNHEFEHAINCQNAAGCVIHAAKCCKNGDVAHALTNLDALKEDEVKEVARFLREYSCNSGIFHIGNSVLERVALGTFKQQHILPYLLELERFTRDWEKNRNFLCSLFLSEVYMDEAATSDRDSEIQQHLKDCDYHLCKLLEFQATEVFSSGIVAFQKFQDRTSEIKQDVSCMHWSFWLRFHYVSARFWMLSGNSRLGFEELQKCLSIFHAEEQADNPSVIVSLPHCKVDNKISAEKIERLLYEYNLEDLQRHSAVTMLEKGQCAELIDLLAPILLLDNDIINMKSSWVGGLTTTSYFSQELSGLEMLISACESVCPVNYRVAFQCYHRRLEIFCLLTGILASNVTDIVVLPELNLSLYDLERDQNKEKGAMKWVHMIWKELKVISRAAAHIKEKMEETGNLISSFMPAEFLGKVQHLLILVMGHHLSVLSNRRNSSSVSMGLEEDIESSCFVDAAVAFCRIQHLKTSVTVEQQVGLLVTVHELLAECGLCCAGPNCEGGEGAFLKMAIKHLLALEMSVKDASKPLNQQAFYCHNSDDRQEELFMQVPVMSTSQDDMPKELPRRDKPMGKTKRKNDPSKNIHEQPIRSSSSKNSSEYASSRSYTEAERLTSCVEHHQDTDIGKDKRLELRLENALDQNFFCLYGLNLRGGLESNNHDGLSMHKNTSRGDFQTKEQCAGVLQYVLPYAKVCSKSCLMKLRKVLRAVRKQFPKPPANILAGNPIDLFLDDEEFDEEKFCSLAVSASRTETLKYALQRLEETGHRVGNVQGNNLKYCNASDLAATASQQNAETFLNNGSLKNEKTFTDASPTTGVILNGNVCDDVEPYNEVYANLYYLLTQVEDMSTSDKWPGFVLTSEGEDFVEQNANLFKFDLLYNPLRFDSWKRLASIYDEEVDLMLNDGSKNVNVLEWRKNGKFTSRVENSRRRSRRCLLMSLALTSSEAEQSEMHEMLALVYYDTLQNVVPSYDQRRLVPARDSLWMSICKNSFRHFETAFSYKPDWTHLLYMGKLCEKMGRGFDDAFSFYKKAIEMNPTVVDPIYRLHCSRLKLLCRAGYQDCKVLQIVARYCFLPSSKDNVNSKLEDFSSYPSVQQSSLVEGSVGKACDLQSSMGSAKLKSSQRLEESWTLLFKDCMSAMHMCVEGELKHFHKARFSLAQGLKHRALDHDLEKAKEELSFCFKSSRSPFIINMWELDGVVKKSKRKTTNSTTGKRMLDLGLPESSRKFITCVRKYLLFYLVLCEQTKDLVTLERAYTSLKTDKKFSLCLDDVASIALGSYIRTLGRTISQVLTDGCMENSALKNLLEKMFNVFMDQGSSWSETVGLSLAEAEMTDSLRISEESIYGYIHTYLQYLEKESRIEILESVNERIRKRFRNPKLANSNSSLVCKHASLAWCRVLCFALSEITPLPSEKFLEANQNLSDVDQPVHFIIDLKQDKSESIYNTDFSQTRSEVWRNMDESGLATRSACASSLRELQFVPIVQVSVENMEKATALLRSSYIFYRESSSGPFPDGINLYLKTCNVAAGSCNEGVLNRFSSLGFPIGSEALDISTPRKLLLWAFALVHGRVCSVAEAVKYCEEQAKVIKQYLYS</sequence>
<organism evidence="1 2">
    <name type="scientific">Diphasiastrum complanatum</name>
    <name type="common">Issler's clubmoss</name>
    <name type="synonym">Lycopodium complanatum</name>
    <dbReference type="NCBI Taxonomy" id="34168"/>
    <lineage>
        <taxon>Eukaryota</taxon>
        <taxon>Viridiplantae</taxon>
        <taxon>Streptophyta</taxon>
        <taxon>Embryophyta</taxon>
        <taxon>Tracheophyta</taxon>
        <taxon>Lycopodiopsida</taxon>
        <taxon>Lycopodiales</taxon>
        <taxon>Lycopodiaceae</taxon>
        <taxon>Lycopodioideae</taxon>
        <taxon>Diphasiastrum</taxon>
    </lineage>
</organism>
<gene>
    <name evidence="1" type="ORF">O6H91_03G056900</name>
</gene>
<name>A0ACC2E6L8_DIPCM</name>
<comment type="caution">
    <text evidence="1">The sequence shown here is derived from an EMBL/GenBank/DDBJ whole genome shotgun (WGS) entry which is preliminary data.</text>
</comment>
<keyword evidence="2" id="KW-1185">Reference proteome</keyword>